<sequence length="341" mass="38147">MDKMQDMLRFVVEHHPRIFKISYVALILPIVILSIIPLLSPIFLQLPNADVVEFQLRRSQSVIDIGYYNRWFKDADGETYFHACISTVGHHATGKTLARQWGKAAAAGPRIYERLVEDFDMTIQLQRDAMYPGLLIAAAVLWTISIALFHTGSYVKGNREQWVLRACKGFAVIASLLFVVATTATTAGVYPLVQYFDPSTGWDADGRMGAILAVQWAAAGAMAVHTLLAFAVTGDMQDKSEGHRCVTSVLQSTSPPDFLSRNTTLRPYLLQRIGHPVPRHHYELDDQPHVDSYTTECGTSTLSTHTKALLLWEKCYLKHADDKGFHVLVDEDSNITGLIDW</sequence>
<keyword evidence="1" id="KW-0812">Transmembrane</keyword>
<dbReference type="HOGENOM" id="CLU_070094_0_0_1"/>
<reference evidence="2 3" key="1">
    <citation type="journal article" date="2014" name="BMC Genomics">
        <title>Genome sequencing of four Aureobasidium pullulans varieties: biotechnological potential, stress tolerance, and description of new species.</title>
        <authorList>
            <person name="Gostin Ar C."/>
            <person name="Ohm R.A."/>
            <person name="Kogej T."/>
            <person name="Sonjak S."/>
            <person name="Turk M."/>
            <person name="Zajc J."/>
            <person name="Zalar P."/>
            <person name="Grube M."/>
            <person name="Sun H."/>
            <person name="Han J."/>
            <person name="Sharma A."/>
            <person name="Chiniquy J."/>
            <person name="Ngan C.Y."/>
            <person name="Lipzen A."/>
            <person name="Barry K."/>
            <person name="Grigoriev I.V."/>
            <person name="Gunde-Cimerman N."/>
        </authorList>
    </citation>
    <scope>NUCLEOTIDE SEQUENCE [LARGE SCALE GENOMIC DNA]</scope>
    <source>
        <strain evidence="2 3">CBS 147.97</strain>
    </source>
</reference>
<keyword evidence="3" id="KW-1185">Reference proteome</keyword>
<dbReference type="Proteomes" id="UP000027730">
    <property type="component" value="Unassembled WGS sequence"/>
</dbReference>
<dbReference type="RefSeq" id="XP_013427632.1">
    <property type="nucleotide sequence ID" value="XM_013572178.1"/>
</dbReference>
<feature type="transmembrane region" description="Helical" evidence="1">
    <location>
        <begin position="129"/>
        <end position="149"/>
    </location>
</feature>
<protein>
    <submittedName>
        <fullName evidence="2">Uncharacterized protein</fullName>
    </submittedName>
</protein>
<proteinExistence type="predicted"/>
<evidence type="ECO:0000256" key="1">
    <source>
        <dbReference type="SAM" id="Phobius"/>
    </source>
</evidence>
<name>A0A074WUD3_9PEZI</name>
<evidence type="ECO:0000313" key="2">
    <source>
        <dbReference type="EMBL" id="KEQ73347.1"/>
    </source>
</evidence>
<keyword evidence="1" id="KW-1133">Transmembrane helix</keyword>
<feature type="transmembrane region" description="Helical" evidence="1">
    <location>
        <begin position="21"/>
        <end position="44"/>
    </location>
</feature>
<feature type="transmembrane region" description="Helical" evidence="1">
    <location>
        <begin position="213"/>
        <end position="234"/>
    </location>
</feature>
<dbReference type="GeneID" id="25413564"/>
<dbReference type="EMBL" id="KL584709">
    <property type="protein sequence ID" value="KEQ73347.1"/>
    <property type="molecule type" value="Genomic_DNA"/>
</dbReference>
<feature type="transmembrane region" description="Helical" evidence="1">
    <location>
        <begin position="170"/>
        <end position="193"/>
    </location>
</feature>
<evidence type="ECO:0000313" key="3">
    <source>
        <dbReference type="Proteomes" id="UP000027730"/>
    </source>
</evidence>
<organism evidence="2 3">
    <name type="scientific">Aureobasidium namibiae CBS 147.97</name>
    <dbReference type="NCBI Taxonomy" id="1043004"/>
    <lineage>
        <taxon>Eukaryota</taxon>
        <taxon>Fungi</taxon>
        <taxon>Dikarya</taxon>
        <taxon>Ascomycota</taxon>
        <taxon>Pezizomycotina</taxon>
        <taxon>Dothideomycetes</taxon>
        <taxon>Dothideomycetidae</taxon>
        <taxon>Dothideales</taxon>
        <taxon>Saccotheciaceae</taxon>
        <taxon>Aureobasidium</taxon>
    </lineage>
</organism>
<gene>
    <name evidence="2" type="ORF">M436DRAFT_63660</name>
</gene>
<keyword evidence="1" id="KW-0472">Membrane</keyword>
<accession>A0A074WUD3</accession>
<dbReference type="OrthoDB" id="3905990at2759"/>
<dbReference type="AlphaFoldDB" id="A0A074WUD3"/>